<dbReference type="EMBL" id="LSSK01000178">
    <property type="protein sequence ID" value="OMH84562.1"/>
    <property type="molecule type" value="Genomic_DNA"/>
</dbReference>
<dbReference type="Proteomes" id="UP000188320">
    <property type="component" value="Unassembled WGS sequence"/>
</dbReference>
<comment type="caution">
    <text evidence="5">The sequence shown here is derived from an EMBL/GenBank/DDBJ whole genome shotgun (WGS) entry which is preliminary data.</text>
</comment>
<keyword evidence="2" id="KW-0802">TPR repeat</keyword>
<evidence type="ECO:0000259" key="4">
    <source>
        <dbReference type="Pfam" id="PF18972"/>
    </source>
</evidence>
<dbReference type="SMART" id="SM00028">
    <property type="entry name" value="TPR"/>
    <property type="match status" value="2"/>
</dbReference>
<dbReference type="OrthoDB" id="420195at2759"/>
<keyword evidence="1" id="KW-0677">Repeat</keyword>
<dbReference type="GO" id="GO:0030544">
    <property type="term" value="F:Hsp70 protein binding"/>
    <property type="evidence" value="ECO:0007669"/>
    <property type="project" value="TreeGrafter"/>
</dbReference>
<dbReference type="GO" id="GO:0005634">
    <property type="term" value="C:nucleus"/>
    <property type="evidence" value="ECO:0007669"/>
    <property type="project" value="TreeGrafter"/>
</dbReference>
<sequence length="381" mass="44314">MIDDDEQVFGPQRPLPKFDTDIAKLDEEMSKEPLFMTQMPTSEEAEENVTLQALQSLAFDGTPEEIAENFKEQGNDRYICKQYPDAVKFYTQALEQEFENDKLRETLHSNRAAANLELTLKLNPKNEKALFRAAKALLDLDKCEESINCCLLGLEVNQNNKSFKVTMEKAEKRKKEIDAVEEQRRKRREAELKRLTDIDDALAKRGIKLVEGDMTEAERKKKDLDPEYSPQGTDRLKALWENKAERHVRINNESGNLEWPVLFLYPEFKESDFIEHADEHDSIYDQILTIFEQPAPWDDQLNPRYLPHLLDVYFHYRPKNGSEEDELLIKVNPNMSLSKALSNPKYAVVDGIPKFVILAKSGEFTSTYLQMYRDRRLARSK</sequence>
<evidence type="ECO:0000256" key="1">
    <source>
        <dbReference type="ARBA" id="ARBA00022737"/>
    </source>
</evidence>
<feature type="domain" description="Cns1/TTC4 wheel" evidence="4">
    <location>
        <begin position="254"/>
        <end position="363"/>
    </location>
</feature>
<reference evidence="6" key="1">
    <citation type="submission" date="2017-01" db="EMBL/GenBank/DDBJ databases">
        <authorList>
            <person name="Wang Y."/>
            <person name="White M."/>
            <person name="Kvist S."/>
            <person name="Moncalvo J.-M."/>
        </authorList>
    </citation>
    <scope>NUCLEOTIDE SEQUENCE [LARGE SCALE GENOMIC DNA]</scope>
    <source>
        <strain evidence="6">COL-18-3</strain>
    </source>
</reference>
<dbReference type="PANTHER" id="PTHR46035:SF1">
    <property type="entry name" value="TETRATRICOPEPTIDE REPEAT PROTEIN 4"/>
    <property type="match status" value="1"/>
</dbReference>
<proteinExistence type="inferred from homology"/>
<evidence type="ECO:0000313" key="5">
    <source>
        <dbReference type="EMBL" id="OMH84562.1"/>
    </source>
</evidence>
<accession>A0A1R1PUJ3</accession>
<dbReference type="InterPro" id="IPR019734">
    <property type="entry name" value="TPR_rpt"/>
</dbReference>
<dbReference type="GO" id="GO:0005829">
    <property type="term" value="C:cytosol"/>
    <property type="evidence" value="ECO:0007669"/>
    <property type="project" value="TreeGrafter"/>
</dbReference>
<evidence type="ECO:0000256" key="3">
    <source>
        <dbReference type="ARBA" id="ARBA00023602"/>
    </source>
</evidence>
<evidence type="ECO:0000256" key="2">
    <source>
        <dbReference type="ARBA" id="ARBA00022803"/>
    </source>
</evidence>
<protein>
    <submittedName>
        <fullName evidence="5">Tetratricopeptide repeat protein 4</fullName>
    </submittedName>
</protein>
<dbReference type="Pfam" id="PF18972">
    <property type="entry name" value="Wheel"/>
    <property type="match status" value="1"/>
</dbReference>
<dbReference type="PANTHER" id="PTHR46035">
    <property type="entry name" value="TETRATRICOPEPTIDE REPEAT PROTEIN 4"/>
    <property type="match status" value="1"/>
</dbReference>
<comment type="similarity">
    <text evidence="3">Belongs to the TTC4 family.</text>
</comment>
<organism evidence="5 6">
    <name type="scientific">Zancudomyces culisetae</name>
    <name type="common">Gut fungus</name>
    <name type="synonym">Smittium culisetae</name>
    <dbReference type="NCBI Taxonomy" id="1213189"/>
    <lineage>
        <taxon>Eukaryota</taxon>
        <taxon>Fungi</taxon>
        <taxon>Fungi incertae sedis</taxon>
        <taxon>Zoopagomycota</taxon>
        <taxon>Kickxellomycotina</taxon>
        <taxon>Harpellomycetes</taxon>
        <taxon>Harpellales</taxon>
        <taxon>Legeriomycetaceae</taxon>
        <taxon>Zancudomyces</taxon>
    </lineage>
</organism>
<dbReference type="GO" id="GO:0051879">
    <property type="term" value="F:Hsp90 protein binding"/>
    <property type="evidence" value="ECO:0007669"/>
    <property type="project" value="InterPro"/>
</dbReference>
<dbReference type="CDD" id="cd21380">
    <property type="entry name" value="CTWD_Cns1"/>
    <property type="match status" value="1"/>
</dbReference>
<name>A0A1R1PUJ3_ZANCU</name>
<dbReference type="SUPFAM" id="SSF48452">
    <property type="entry name" value="TPR-like"/>
    <property type="match status" value="1"/>
</dbReference>
<dbReference type="InterPro" id="IPR044059">
    <property type="entry name" value="Csn1/TTC4_wheel"/>
</dbReference>
<dbReference type="AlphaFoldDB" id="A0A1R1PUJ3"/>
<dbReference type="GO" id="GO:0006457">
    <property type="term" value="P:protein folding"/>
    <property type="evidence" value="ECO:0007669"/>
    <property type="project" value="TreeGrafter"/>
</dbReference>
<dbReference type="InterPro" id="IPR011990">
    <property type="entry name" value="TPR-like_helical_dom_sf"/>
</dbReference>
<dbReference type="Gene3D" id="1.25.40.10">
    <property type="entry name" value="Tetratricopeptide repeat domain"/>
    <property type="match status" value="2"/>
</dbReference>
<gene>
    <name evidence="5" type="ORF">AX774_g1911</name>
</gene>
<keyword evidence="6" id="KW-1185">Reference proteome</keyword>
<evidence type="ECO:0000313" key="6">
    <source>
        <dbReference type="Proteomes" id="UP000188320"/>
    </source>
</evidence>